<dbReference type="SUPFAM" id="SSF81901">
    <property type="entry name" value="HCP-like"/>
    <property type="match status" value="2"/>
</dbReference>
<gene>
    <name evidence="2" type="ORF">RHS04_09686</name>
</gene>
<sequence length="1231" mass="137621">MINQDITNGFIPYNEVVTKPCSATDEHTHLKEGGEFIILNQAGDHRLIQLQEPHSFDRSWPLSTGMLEQLNNIKDLDQSTRLDLDDHVDLPAQLSLFAKSYEDKHQKLGAMEDLEKALAYHQCALDITPEQHTAQSLADLEKAIELQVRAISLSLDHEEDTCSRLYRLAMLYFHRFQRLGHLSDIDKAIRSQEQVVSVTPLKHESLAARLNNLGTFHKKRFQMLGNMDDIDRAIVCQAQAVSVTPFGHTDMANRLNNLAASYLSRFQNAEDVSDANKAIDLLHQAIQLIPLDHPNMPGQLLNLGNLHLSRFQCIGDLLDLTKSISLFTQSISLVPSDHPDLPNQLNNLGASYISRFQRLGNLSDVEESIRCHKEAAIRTPPNSVELPGRLSNLGASLQARFDTLGEQFDIDSAIECHTTALSMSQKSHAKFPNMLHNLAASYHARYCRLGGLDDIDKAIKHQMQAVVLTPVYHADLSGRLHNLGALYKARFERLGECNDIFNAIDYQKRGLSLTPPDHTEYPSRLASLGISYQSKFYQSGSEEDVDNAIEHLRQAVFLTPHDHYSRANRLRNLGYAYKARYGHFGREEDINDAIGHHDQAIILAHSDHASQAAILTDTGSSYLARFRRYGAEIDIVRAIELLEQAVALTPDGHPSLCPRLSELGMSYWSRYERLNDLQLPLHSINSLRLAAESTAGNPRDRFNAACTLARISCTLKLPEALHAYQIAVDLVPRMIWIGATVDQRYEQARYIGDIATEAAAAAISIGQYSLALEWLEQGRSVVFAQMVLLRTPIDDLHARHPDLANELQRIASELHAAESQSFANPSTERDPLREEMQAQQHRRLAMRYDEILADIRRLPEFEGFLQHRRAAQLVKAAHSGPVVIINAHISRCDALVLKPGESTIYHVPLDRLSHSMVNTLCAQLKGPLANSSHLRGVINICASADQSYWKDLLCTLWIGIVEPVLEFLGYLEPTLERMPRITWCTTGITSFLPLHAAGYYDRPKAKIFDFVISSYTPTLSALITSQSVFPRPSSSILAVGMEHTQGRISLPWVAKELAQIEEHSHEAVKLIKLTGKCATKSAVLDAIEQVDWVHLACHTHRNIERPMENGFILSDGVLELKSILQRPSKRKGLAFLSACQTAAGDTSLPDEALHLASGMLMAGYQSVIATMWSIVDEDAATVTERFYGHLLEEGMYVSDTAQALHCAVDELRKVVGTEDFARWVPYVHIGV</sequence>
<organism evidence="2 3">
    <name type="scientific">Rhizoctonia solani</name>
    <dbReference type="NCBI Taxonomy" id="456999"/>
    <lineage>
        <taxon>Eukaryota</taxon>
        <taxon>Fungi</taxon>
        <taxon>Dikarya</taxon>
        <taxon>Basidiomycota</taxon>
        <taxon>Agaricomycotina</taxon>
        <taxon>Agaricomycetes</taxon>
        <taxon>Cantharellales</taxon>
        <taxon>Ceratobasidiaceae</taxon>
        <taxon>Rhizoctonia</taxon>
    </lineage>
</organism>
<feature type="domain" description="CHAT" evidence="1">
    <location>
        <begin position="960"/>
        <end position="1230"/>
    </location>
</feature>
<dbReference type="Pfam" id="PF12770">
    <property type="entry name" value="CHAT"/>
    <property type="match status" value="1"/>
</dbReference>
<comment type="caution">
    <text evidence="2">The sequence shown here is derived from an EMBL/GenBank/DDBJ whole genome shotgun (WGS) entry which is preliminary data.</text>
</comment>
<reference evidence="2" key="1">
    <citation type="submission" date="2020-09" db="EMBL/GenBank/DDBJ databases">
        <title>Comparative genome analyses of four rice-infecting Rhizoctonia solani isolates reveal extensive enrichment of homogalacturonan modification genes.</title>
        <authorList>
            <person name="Lee D.-Y."/>
            <person name="Jeon J."/>
            <person name="Kim K.-T."/>
            <person name="Cheong K."/>
            <person name="Song H."/>
            <person name="Choi G."/>
            <person name="Ko J."/>
            <person name="Opiyo S.O."/>
            <person name="Zuo S."/>
            <person name="Madhav S."/>
            <person name="Lee Y.-H."/>
            <person name="Wang G.-L."/>
        </authorList>
    </citation>
    <scope>NUCLEOTIDE SEQUENCE</scope>
    <source>
        <strain evidence="2">AG1-IA YN-7</strain>
    </source>
</reference>
<dbReference type="PANTHER" id="PTHR19959:SF119">
    <property type="entry name" value="FUNGAL LIPASE-LIKE DOMAIN-CONTAINING PROTEIN"/>
    <property type="match status" value="1"/>
</dbReference>
<evidence type="ECO:0000313" key="3">
    <source>
        <dbReference type="Proteomes" id="UP000650582"/>
    </source>
</evidence>
<dbReference type="Gene3D" id="1.25.40.10">
    <property type="entry name" value="Tetratricopeptide repeat domain"/>
    <property type="match status" value="4"/>
</dbReference>
<protein>
    <submittedName>
        <fullName evidence="2">TPR-like protein</fullName>
    </submittedName>
</protein>
<evidence type="ECO:0000313" key="2">
    <source>
        <dbReference type="EMBL" id="KAF8666332.1"/>
    </source>
</evidence>
<dbReference type="PANTHER" id="PTHR19959">
    <property type="entry name" value="KINESIN LIGHT CHAIN"/>
    <property type="match status" value="1"/>
</dbReference>
<name>A0A8H7H0L2_9AGAM</name>
<dbReference type="InterPro" id="IPR024983">
    <property type="entry name" value="CHAT_dom"/>
</dbReference>
<accession>A0A8H7H0L2</accession>
<dbReference type="InterPro" id="IPR011990">
    <property type="entry name" value="TPR-like_helical_dom_sf"/>
</dbReference>
<dbReference type="Proteomes" id="UP000650582">
    <property type="component" value="Unassembled WGS sequence"/>
</dbReference>
<dbReference type="AlphaFoldDB" id="A0A8H7H0L2"/>
<proteinExistence type="predicted"/>
<evidence type="ECO:0000259" key="1">
    <source>
        <dbReference type="Pfam" id="PF12770"/>
    </source>
</evidence>
<dbReference type="EMBL" id="JACYCC010000399">
    <property type="protein sequence ID" value="KAF8666332.1"/>
    <property type="molecule type" value="Genomic_DNA"/>
</dbReference>